<dbReference type="Pfam" id="PF14529">
    <property type="entry name" value="Exo_endo_phos_2"/>
    <property type="match status" value="1"/>
</dbReference>
<dbReference type="PANTHER" id="PTHR47027:SF8">
    <property type="entry name" value="RIBONUCLEASE H"/>
    <property type="match status" value="1"/>
</dbReference>
<dbReference type="Gene3D" id="3.60.10.10">
    <property type="entry name" value="Endonuclease/exonuclease/phosphatase"/>
    <property type="match status" value="1"/>
</dbReference>
<dbReference type="InterPro" id="IPR005135">
    <property type="entry name" value="Endo/exonuclease/phosphatase"/>
</dbReference>
<dbReference type="InterPro" id="IPR036691">
    <property type="entry name" value="Endo/exonu/phosph_ase_sf"/>
</dbReference>
<feature type="compositionally biased region" description="Basic and acidic residues" evidence="2">
    <location>
        <begin position="8"/>
        <end position="17"/>
    </location>
</feature>
<keyword evidence="1" id="KW-0175">Coiled coil</keyword>
<proteinExistence type="predicted"/>
<reference evidence="4" key="1">
    <citation type="submission" date="2021-05" db="EMBL/GenBank/DDBJ databases">
        <authorList>
            <person name="Alioto T."/>
            <person name="Alioto T."/>
            <person name="Gomez Garrido J."/>
        </authorList>
    </citation>
    <scope>NUCLEOTIDE SEQUENCE</scope>
</reference>
<dbReference type="AlphaFoldDB" id="A0A8D9AT98"/>
<dbReference type="PROSITE" id="PS50878">
    <property type="entry name" value="RT_POL"/>
    <property type="match status" value="1"/>
</dbReference>
<dbReference type="CDD" id="cd01650">
    <property type="entry name" value="RT_nLTR_like"/>
    <property type="match status" value="1"/>
</dbReference>
<accession>A0A8D9AT98</accession>
<evidence type="ECO:0000256" key="1">
    <source>
        <dbReference type="SAM" id="Coils"/>
    </source>
</evidence>
<feature type="domain" description="Reverse transcriptase" evidence="3">
    <location>
        <begin position="562"/>
        <end position="833"/>
    </location>
</feature>
<evidence type="ECO:0000256" key="2">
    <source>
        <dbReference type="SAM" id="MobiDB-lite"/>
    </source>
</evidence>
<dbReference type="Pfam" id="PF00078">
    <property type="entry name" value="RVT_1"/>
    <property type="match status" value="1"/>
</dbReference>
<feature type="region of interest" description="Disordered" evidence="2">
    <location>
        <begin position="1"/>
        <end position="20"/>
    </location>
</feature>
<dbReference type="CDD" id="cd09076">
    <property type="entry name" value="L1-EN"/>
    <property type="match status" value="1"/>
</dbReference>
<dbReference type="GO" id="GO:0071897">
    <property type="term" value="P:DNA biosynthetic process"/>
    <property type="evidence" value="ECO:0007669"/>
    <property type="project" value="UniProtKB-ARBA"/>
</dbReference>
<dbReference type="SUPFAM" id="SSF56219">
    <property type="entry name" value="DNase I-like"/>
    <property type="match status" value="1"/>
</dbReference>
<dbReference type="PANTHER" id="PTHR47027">
    <property type="entry name" value="REVERSE TRANSCRIPTASE DOMAIN-CONTAINING PROTEIN"/>
    <property type="match status" value="1"/>
</dbReference>
<dbReference type="SUPFAM" id="SSF56672">
    <property type="entry name" value="DNA/RNA polymerases"/>
    <property type="match status" value="1"/>
</dbReference>
<dbReference type="InterPro" id="IPR000477">
    <property type="entry name" value="RT_dom"/>
</dbReference>
<dbReference type="InterPro" id="IPR043502">
    <property type="entry name" value="DNA/RNA_pol_sf"/>
</dbReference>
<dbReference type="EMBL" id="HBUF01582168">
    <property type="protein sequence ID" value="CAG6770575.1"/>
    <property type="molecule type" value="Transcribed_RNA"/>
</dbReference>
<protein>
    <submittedName>
        <fullName evidence="4">Craniofacial development protein 2</fullName>
    </submittedName>
</protein>
<evidence type="ECO:0000313" key="4">
    <source>
        <dbReference type="EMBL" id="CAG6770575.1"/>
    </source>
</evidence>
<feature type="coiled-coil region" evidence="1">
    <location>
        <begin position="413"/>
        <end position="443"/>
    </location>
</feature>
<evidence type="ECO:0000259" key="3">
    <source>
        <dbReference type="PROSITE" id="PS50878"/>
    </source>
</evidence>
<organism evidence="4">
    <name type="scientific">Cacopsylla melanoneura</name>
    <dbReference type="NCBI Taxonomy" id="428564"/>
    <lineage>
        <taxon>Eukaryota</taxon>
        <taxon>Metazoa</taxon>
        <taxon>Ecdysozoa</taxon>
        <taxon>Arthropoda</taxon>
        <taxon>Hexapoda</taxon>
        <taxon>Insecta</taxon>
        <taxon>Pterygota</taxon>
        <taxon>Neoptera</taxon>
        <taxon>Paraneoptera</taxon>
        <taxon>Hemiptera</taxon>
        <taxon>Sternorrhyncha</taxon>
        <taxon>Psylloidea</taxon>
        <taxon>Psyllidae</taxon>
        <taxon>Psyllinae</taxon>
        <taxon>Cacopsylla</taxon>
    </lineage>
</organism>
<sequence>MNQQNGQRHRDEEERRASTSLKILMDISPSKNQTMAELRAKYKSGVSLPIGSPGETVMSLPERDGRKESIIKIGTWNVKTMAKPGKIYNATKEMRRLKVHIMGISEMRWPGTGVMDIDEHKVYYSGTQNDTHEYGVGFIVHKSFSQKIKNFIPVSERIIVIQIEAKPVNINLIQIYAPTFDHPDSEVEELYDNIAQIQEKIPKHEITILMGDFNAKLGKGNKTDYIGSQGLGDRNERGDMLENFIEHQEMVALNTFFQQPPRRLYTWRSPQDRPEKVVRNQIDFILINKRYRNCCTSMRTYPGADINSDHVPVIGEFRAKMKTTKRKTQKRCNMRLMKEPKIREEVSHILNEKMENVEENAPIEEQLEFINEMIQNIKDEYLKEDVSREKKKTWMTDNILNLMEERRMNKGNTIEYRRLNNQIRKEIREAKEKEKTQNCLEIEAYQRMYDDFNVHRKVKEVTGRFKRRQYGKLLDKDGKIIIEQQEKKERWMQYVEELFEDDRGMMDEITGDSGPSIMENEVEIAIKQMKEGKAAGPDNLEIEFMKLLNETGVKKLTKMYNKIYETGILPQPWLTSEFITLPKSTGAKRCEEYRTISLMSHLLKLFLKIIHRRIYNKCELLISQNQFGFVNAVGTREALFAVQVLVQRCRDVNCDVYICLIDYKKAFDRVQHKKLMEILKTCGIDEKDQRIIRNLYWDQNATIRVGEEKTDAINIQRGVRQGCILSPLLFNLYSERIFEEALEDAEEGLPINGTRLNNIRYADDTIVFSDSQEGLQNLVNRISVTSSKYGLEMNIKKTKVMVISKNNIQNVNIKVNNQIVERVQHTTYLGTIINENWDMTQEIRSRIARSKATFNQMSQLFKSHDLTITTKMRLIKCYIYSILLYGVESWTLNEKHIKKLEAFEMWTYRRILRISWTERVKNEER</sequence>
<name>A0A8D9AT98_9HEMI</name>
<dbReference type="GO" id="GO:0003824">
    <property type="term" value="F:catalytic activity"/>
    <property type="evidence" value="ECO:0007669"/>
    <property type="project" value="InterPro"/>
</dbReference>